<reference evidence="1 2" key="1">
    <citation type="journal article" date="2012" name="J. Bacteriol.">
        <title>Draft Genome Sequence of Novosphingobium nitrogenifigens Y88T.</title>
        <authorList>
            <person name="Strabala T.J."/>
            <person name="Macdonald L."/>
            <person name="Liu V."/>
            <person name="Smit A.M."/>
        </authorList>
    </citation>
    <scope>NUCLEOTIDE SEQUENCE [LARGE SCALE GENOMIC DNA]</scope>
    <source>
        <strain evidence="1 2">DSM 19370</strain>
    </source>
</reference>
<dbReference type="Proteomes" id="UP000004728">
    <property type="component" value="Unassembled WGS sequence"/>
</dbReference>
<keyword evidence="2" id="KW-1185">Reference proteome</keyword>
<gene>
    <name evidence="1" type="ORF">Y88_2619</name>
</gene>
<protein>
    <submittedName>
        <fullName evidence="1">Uncharacterized protein</fullName>
    </submittedName>
</protein>
<sequence>MHSFLTHVTRYPHEVSSRRKARFIGPRSSFAGRRIGNEAPTQPRTIARISIYYRANPWGWNGAAVGHSVIAG</sequence>
<dbReference type="AlphaFoldDB" id="F1Z768"/>
<evidence type="ECO:0000313" key="1">
    <source>
        <dbReference type="EMBL" id="EGD59575.1"/>
    </source>
</evidence>
<organism evidence="1 2">
    <name type="scientific">Novosphingobium nitrogenifigens DSM 19370</name>
    <dbReference type="NCBI Taxonomy" id="983920"/>
    <lineage>
        <taxon>Bacteria</taxon>
        <taxon>Pseudomonadati</taxon>
        <taxon>Pseudomonadota</taxon>
        <taxon>Alphaproteobacteria</taxon>
        <taxon>Sphingomonadales</taxon>
        <taxon>Sphingomonadaceae</taxon>
        <taxon>Novosphingobium</taxon>
    </lineage>
</organism>
<proteinExistence type="predicted"/>
<dbReference type="STRING" id="983920.Y88_2619"/>
<evidence type="ECO:0000313" key="2">
    <source>
        <dbReference type="Proteomes" id="UP000004728"/>
    </source>
</evidence>
<dbReference type="EMBL" id="AEWJ01000026">
    <property type="protein sequence ID" value="EGD59575.1"/>
    <property type="molecule type" value="Genomic_DNA"/>
</dbReference>
<dbReference type="InParanoid" id="F1Z768"/>
<comment type="caution">
    <text evidence="1">The sequence shown here is derived from an EMBL/GenBank/DDBJ whole genome shotgun (WGS) entry which is preliminary data.</text>
</comment>
<name>F1Z768_9SPHN</name>
<accession>F1Z768</accession>
<dbReference type="HOGENOM" id="CLU_2718345_0_0_5"/>